<comment type="subunit">
    <text evidence="12">Component of the replication restart primosome.</text>
</comment>
<feature type="domain" description="Helicase ATP-binding" evidence="13">
    <location>
        <begin position="295"/>
        <end position="463"/>
    </location>
</feature>
<dbReference type="InterPro" id="IPR042115">
    <property type="entry name" value="PriA_3primeBD_sf"/>
</dbReference>
<dbReference type="HAMAP" id="MF_00983">
    <property type="entry name" value="PriA"/>
    <property type="match status" value="1"/>
</dbReference>
<keyword evidence="6 12" id="KW-0347">Helicase</keyword>
<feature type="binding site" evidence="12">
    <location>
        <position position="539"/>
    </location>
    <ligand>
        <name>Zn(2+)</name>
        <dbReference type="ChEBI" id="CHEBI:29105"/>
        <label>2</label>
    </ligand>
</feature>
<evidence type="ECO:0000256" key="9">
    <source>
        <dbReference type="ARBA" id="ARBA00023125"/>
    </source>
</evidence>
<dbReference type="SUPFAM" id="SSF52540">
    <property type="entry name" value="P-loop containing nucleoside triphosphate hydrolases"/>
    <property type="match status" value="1"/>
</dbReference>
<feature type="binding site" evidence="12">
    <location>
        <position position="554"/>
    </location>
    <ligand>
        <name>Zn(2+)</name>
        <dbReference type="ChEBI" id="CHEBI:29105"/>
        <label>2</label>
    </ligand>
</feature>
<keyword evidence="3 12" id="KW-0479">Metal-binding</keyword>
<dbReference type="PANTHER" id="PTHR30580">
    <property type="entry name" value="PRIMOSOMAL PROTEIN N"/>
    <property type="match status" value="1"/>
</dbReference>
<keyword evidence="2 12" id="KW-0235">DNA replication</keyword>
<evidence type="ECO:0000256" key="11">
    <source>
        <dbReference type="ARBA" id="ARBA00048988"/>
    </source>
</evidence>
<reference evidence="15 16" key="1">
    <citation type="submission" date="2016-09" db="EMBL/GenBank/DDBJ databases">
        <authorList>
            <person name="Capua I."/>
            <person name="De Benedictis P."/>
            <person name="Joannis T."/>
            <person name="Lombin L.H."/>
            <person name="Cattoli G."/>
        </authorList>
    </citation>
    <scope>NUCLEOTIDE SEQUENCE [LARGE SCALE GENOMIC DNA]</scope>
    <source>
        <strain evidence="15 16">UB20</strain>
    </source>
</reference>
<evidence type="ECO:0000256" key="3">
    <source>
        <dbReference type="ARBA" id="ARBA00022723"/>
    </source>
</evidence>
<dbReference type="Pfam" id="PF00270">
    <property type="entry name" value="DEAD"/>
    <property type="match status" value="1"/>
</dbReference>
<keyword evidence="10 12" id="KW-0413">Isomerase</keyword>
<comment type="catalytic activity">
    <reaction evidence="12">
        <text>Couples ATP hydrolysis with the unwinding of duplex DNA by translocating in the 3'-5' direction.</text>
        <dbReference type="EC" id="5.6.2.4"/>
    </reaction>
</comment>
<dbReference type="GO" id="GO:0006269">
    <property type="term" value="P:DNA replication, synthesis of primer"/>
    <property type="evidence" value="ECO:0007669"/>
    <property type="project" value="UniProtKB-KW"/>
</dbReference>
<dbReference type="GO" id="GO:0008270">
    <property type="term" value="F:zinc ion binding"/>
    <property type="evidence" value="ECO:0007669"/>
    <property type="project" value="UniProtKB-UniRule"/>
</dbReference>
<keyword evidence="9 12" id="KW-0238">DNA-binding</keyword>
<dbReference type="Proteomes" id="UP000182057">
    <property type="component" value="Unassembled WGS sequence"/>
</dbReference>
<evidence type="ECO:0000256" key="8">
    <source>
        <dbReference type="ARBA" id="ARBA00022840"/>
    </source>
</evidence>
<dbReference type="PROSITE" id="PS51194">
    <property type="entry name" value="HELICASE_CTER"/>
    <property type="match status" value="1"/>
</dbReference>
<dbReference type="InterPro" id="IPR040498">
    <property type="entry name" value="PriA_CRR"/>
</dbReference>
<dbReference type="OrthoDB" id="9759544at2"/>
<dbReference type="InterPro" id="IPR001650">
    <property type="entry name" value="Helicase_C-like"/>
</dbReference>
<dbReference type="GO" id="GO:0006310">
    <property type="term" value="P:DNA recombination"/>
    <property type="evidence" value="ECO:0007669"/>
    <property type="project" value="InterPro"/>
</dbReference>
<comment type="cofactor">
    <cofactor evidence="12">
        <name>Zn(2+)</name>
        <dbReference type="ChEBI" id="CHEBI:29105"/>
    </cofactor>
    <text evidence="12">Binds 2 zinc ions per subunit.</text>
</comment>
<dbReference type="NCBIfam" id="TIGR00595">
    <property type="entry name" value="priA"/>
    <property type="match status" value="1"/>
</dbReference>
<dbReference type="Pfam" id="PF18319">
    <property type="entry name" value="Zn_ribbon_PriA"/>
    <property type="match status" value="1"/>
</dbReference>
<evidence type="ECO:0000313" key="16">
    <source>
        <dbReference type="Proteomes" id="UP000182057"/>
    </source>
</evidence>
<dbReference type="GO" id="GO:0006270">
    <property type="term" value="P:DNA replication initiation"/>
    <property type="evidence" value="ECO:0007669"/>
    <property type="project" value="TreeGrafter"/>
</dbReference>
<accession>A0A1D3UWI4</accession>
<dbReference type="InterPro" id="IPR011545">
    <property type="entry name" value="DEAD/DEAH_box_helicase_dom"/>
</dbReference>
<dbReference type="InterPro" id="IPR014001">
    <property type="entry name" value="Helicase_ATP-bd"/>
</dbReference>
<evidence type="ECO:0000313" key="15">
    <source>
        <dbReference type="EMBL" id="SCQ24646.1"/>
    </source>
</evidence>
<dbReference type="Pfam" id="PF18074">
    <property type="entry name" value="PriA_C"/>
    <property type="match status" value="1"/>
</dbReference>
<dbReference type="Gene3D" id="3.40.1440.60">
    <property type="entry name" value="PriA, 3(prime) DNA-binding domain"/>
    <property type="match status" value="1"/>
</dbReference>
<feature type="binding site" evidence="12">
    <location>
        <position position="557"/>
    </location>
    <ligand>
        <name>Zn(2+)</name>
        <dbReference type="ChEBI" id="CHEBI:29105"/>
        <label>2</label>
    </ligand>
</feature>
<name>A0A1D3UWI4_TANFO</name>
<keyword evidence="8 12" id="KW-0067">ATP-binding</keyword>
<evidence type="ECO:0000256" key="6">
    <source>
        <dbReference type="ARBA" id="ARBA00022806"/>
    </source>
</evidence>
<dbReference type="FunFam" id="3.40.1440.60:FF:000001">
    <property type="entry name" value="Primosomal protein N"/>
    <property type="match status" value="1"/>
</dbReference>
<gene>
    <name evidence="12 15" type="primary">priA</name>
    <name evidence="15" type="ORF">TFUB20_02614</name>
</gene>
<dbReference type="GO" id="GO:0006302">
    <property type="term" value="P:double-strand break repair"/>
    <property type="evidence" value="ECO:0007669"/>
    <property type="project" value="InterPro"/>
</dbReference>
<feature type="binding site" evidence="12">
    <location>
        <position position="530"/>
    </location>
    <ligand>
        <name>Zn(2+)</name>
        <dbReference type="ChEBI" id="CHEBI:29105"/>
        <label>1</label>
    </ligand>
</feature>
<feature type="binding site" evidence="12">
    <location>
        <position position="536"/>
    </location>
    <ligand>
        <name>Zn(2+)</name>
        <dbReference type="ChEBI" id="CHEBI:29105"/>
        <label>2</label>
    </ligand>
</feature>
<dbReference type="GO" id="GO:0016887">
    <property type="term" value="F:ATP hydrolysis activity"/>
    <property type="evidence" value="ECO:0007669"/>
    <property type="project" value="RHEA"/>
</dbReference>
<feature type="domain" description="Helicase C-terminal" evidence="14">
    <location>
        <begin position="549"/>
        <end position="721"/>
    </location>
</feature>
<keyword evidence="4 12" id="KW-0547">Nucleotide-binding</keyword>
<evidence type="ECO:0000256" key="1">
    <source>
        <dbReference type="ARBA" id="ARBA00022515"/>
    </source>
</evidence>
<dbReference type="PROSITE" id="PS51192">
    <property type="entry name" value="HELICASE_ATP_BIND_1"/>
    <property type="match status" value="1"/>
</dbReference>
<dbReference type="FunFam" id="3.40.50.300:FF:000489">
    <property type="entry name" value="Primosome assembly protein PriA"/>
    <property type="match status" value="1"/>
</dbReference>
<evidence type="ECO:0000256" key="10">
    <source>
        <dbReference type="ARBA" id="ARBA00023235"/>
    </source>
</evidence>
<keyword evidence="7 12" id="KW-0862">Zinc</keyword>
<dbReference type="InterPro" id="IPR041222">
    <property type="entry name" value="PriA_3primeBD"/>
</dbReference>
<dbReference type="EMBL" id="FMMM01000082">
    <property type="protein sequence ID" value="SCQ24646.1"/>
    <property type="molecule type" value="Genomic_DNA"/>
</dbReference>
<keyword evidence="1 12" id="KW-0639">Primosome</keyword>
<evidence type="ECO:0000256" key="12">
    <source>
        <dbReference type="HAMAP-Rule" id="MF_00983"/>
    </source>
</evidence>
<dbReference type="EC" id="5.6.2.4" evidence="12"/>
<dbReference type="GO" id="GO:1990077">
    <property type="term" value="C:primosome complex"/>
    <property type="evidence" value="ECO:0007669"/>
    <property type="project" value="UniProtKB-UniRule"/>
</dbReference>
<evidence type="ECO:0000256" key="2">
    <source>
        <dbReference type="ARBA" id="ARBA00022705"/>
    </source>
</evidence>
<dbReference type="Pfam" id="PF00271">
    <property type="entry name" value="Helicase_C"/>
    <property type="match status" value="1"/>
</dbReference>
<dbReference type="Pfam" id="PF17764">
    <property type="entry name" value="PriA_3primeBD"/>
    <property type="match status" value="1"/>
</dbReference>
<evidence type="ECO:0000256" key="7">
    <source>
        <dbReference type="ARBA" id="ARBA00022833"/>
    </source>
</evidence>
<keyword evidence="5 12" id="KW-0378">Hydrolase</keyword>
<comment type="function">
    <text evidence="12">Initiates the restart of stalled replication forks, which reloads the replicative helicase on sites other than the origin of replication. Recognizes and binds to abandoned replication forks and remodels them to uncover a helicase loading site. Promotes assembly of the primosome at these replication forks.</text>
</comment>
<dbReference type="SMART" id="SM00487">
    <property type="entry name" value="DEXDc"/>
    <property type="match status" value="1"/>
</dbReference>
<dbReference type="InterPro" id="IPR005259">
    <property type="entry name" value="PriA"/>
</dbReference>
<proteinExistence type="inferred from homology"/>
<dbReference type="Gene3D" id="3.40.50.300">
    <property type="entry name" value="P-loop containing nucleotide triphosphate hydrolases"/>
    <property type="match status" value="2"/>
</dbReference>
<feature type="binding site" evidence="12">
    <location>
        <position position="527"/>
    </location>
    <ligand>
        <name>Zn(2+)</name>
        <dbReference type="ChEBI" id="CHEBI:29105"/>
        <label>1</label>
    </ligand>
</feature>
<protein>
    <recommendedName>
        <fullName evidence="12">Replication restart protein PriA</fullName>
    </recommendedName>
    <alternativeName>
        <fullName evidence="12">ATP-dependent DNA helicase PriA</fullName>
        <ecNumber evidence="12">5.6.2.4</ecNumber>
    </alternativeName>
    <alternativeName>
        <fullName evidence="12">DNA 3'-5' helicase PriA</fullName>
    </alternativeName>
</protein>
<evidence type="ECO:0000256" key="4">
    <source>
        <dbReference type="ARBA" id="ARBA00022741"/>
    </source>
</evidence>
<dbReference type="GO" id="GO:0043138">
    <property type="term" value="F:3'-5' DNA helicase activity"/>
    <property type="evidence" value="ECO:0007669"/>
    <property type="project" value="UniProtKB-EC"/>
</dbReference>
<dbReference type="RefSeq" id="WP_074450303.1">
    <property type="nucleotide sequence ID" value="NZ_FMMM01000082.1"/>
</dbReference>
<feature type="binding site" evidence="12">
    <location>
        <position position="567"/>
    </location>
    <ligand>
        <name>Zn(2+)</name>
        <dbReference type="ChEBI" id="CHEBI:29105"/>
        <label>1</label>
    </ligand>
</feature>
<dbReference type="SMART" id="SM00490">
    <property type="entry name" value="HELICc"/>
    <property type="match status" value="1"/>
</dbReference>
<dbReference type="AlphaFoldDB" id="A0A1D3UWI4"/>
<evidence type="ECO:0000259" key="14">
    <source>
        <dbReference type="PROSITE" id="PS51194"/>
    </source>
</evidence>
<comment type="similarity">
    <text evidence="12">Belongs to the helicase family. PriA subfamily.</text>
</comment>
<feature type="binding site" evidence="12">
    <location>
        <position position="570"/>
    </location>
    <ligand>
        <name>Zn(2+)</name>
        <dbReference type="ChEBI" id="CHEBI:29105"/>
        <label>1</label>
    </ligand>
</feature>
<dbReference type="InterPro" id="IPR027417">
    <property type="entry name" value="P-loop_NTPase"/>
</dbReference>
<sequence>MKYAEVILPLPLAQTYTYAIPEGMASQVLPNGRVIVPFGAKRYYTAIVREVHERPPDDLYAVKSVFTVLDEAPVLHERQLHFWEWMASYYLCTLGDVYKAAVPSGLKLGSETVVSLCDDFEASRPLSPKLQTLLDALAGEGKPQTVAEIEKKTGLHNLIPALTQLVKQGAVTVREELKRGFVPKTEIYLRLSSLYEKEADLVSVFESLRRAPKQEKLLLSFFDETKPFRGEGTPEISRKALLKTAGADPSALNGLLRRGVIEAYRKEISRLHLTLALHPPCPLSAAQQAAFTSINETFATKAVCLLHGAPSCGKTEIYLHLILATLWEGRQVLYLLPEIAVTTQITERLARVLGQRLLVYHSGLSDAERVEVWNKLLEADEPLAVVGVRSSLFLPFSALGLVIVDEEQEPSYKQQDPAPRYHARNAAIMLASMHDARTLLGSATPSLDSFYNAKTGKYGLVTLRERYGPTLIPQIHIVDVKTLRRKKIMKETLFSPLLREKIDEALTHGRQVILFQNRRGFAPILECKACGYVPHCVNCDVTLTYHRSRHRQVCHYCGYSQPVTSRCPSCASAEVKMVGFGTEKIEEEIATLFPDAATARLDLDNARTRRAYERILTDFEEGKTQILIGTQMLSKGLDFGNVSVVGVLNADSLMNFPDFRAHERAFQLMMQVSGRAGRRTGQGTVIIQTSQPQHPLLHMVQTFDYDGMALSQLTERKQYCYPPYCRLITVIMRAKNESTLDRFAAMYGEQLRSDLGTNVVGPFVPPIGRVQTLFVRRIMLKIPLSVAVKDVRHTLEAAHAAMQQTPSFRQVILHADVDPQ</sequence>
<organism evidence="15 16">
    <name type="scientific">Tannerella forsythia</name>
    <name type="common">Bacteroides forsythus</name>
    <dbReference type="NCBI Taxonomy" id="28112"/>
    <lineage>
        <taxon>Bacteria</taxon>
        <taxon>Pseudomonadati</taxon>
        <taxon>Bacteroidota</taxon>
        <taxon>Bacteroidia</taxon>
        <taxon>Bacteroidales</taxon>
        <taxon>Tannerellaceae</taxon>
        <taxon>Tannerella</taxon>
    </lineage>
</organism>
<dbReference type="PANTHER" id="PTHR30580:SF0">
    <property type="entry name" value="PRIMOSOMAL PROTEIN N"/>
    <property type="match status" value="1"/>
</dbReference>
<comment type="catalytic activity">
    <reaction evidence="11 12">
        <text>ATP + H2O = ADP + phosphate + H(+)</text>
        <dbReference type="Rhea" id="RHEA:13065"/>
        <dbReference type="ChEBI" id="CHEBI:15377"/>
        <dbReference type="ChEBI" id="CHEBI:15378"/>
        <dbReference type="ChEBI" id="CHEBI:30616"/>
        <dbReference type="ChEBI" id="CHEBI:43474"/>
        <dbReference type="ChEBI" id="CHEBI:456216"/>
        <dbReference type="EC" id="5.6.2.4"/>
    </reaction>
</comment>
<dbReference type="GO" id="GO:0005524">
    <property type="term" value="F:ATP binding"/>
    <property type="evidence" value="ECO:0007669"/>
    <property type="project" value="UniProtKB-UniRule"/>
</dbReference>
<dbReference type="CDD" id="cd18804">
    <property type="entry name" value="SF2_C_priA"/>
    <property type="match status" value="1"/>
</dbReference>
<dbReference type="InterPro" id="IPR041236">
    <property type="entry name" value="PriA_C"/>
</dbReference>
<evidence type="ECO:0000259" key="13">
    <source>
        <dbReference type="PROSITE" id="PS51192"/>
    </source>
</evidence>
<dbReference type="GO" id="GO:0003677">
    <property type="term" value="F:DNA binding"/>
    <property type="evidence" value="ECO:0007669"/>
    <property type="project" value="UniProtKB-UniRule"/>
</dbReference>
<evidence type="ECO:0000256" key="5">
    <source>
        <dbReference type="ARBA" id="ARBA00022801"/>
    </source>
</evidence>